<dbReference type="Proteomes" id="UP001319200">
    <property type="component" value="Unassembled WGS sequence"/>
</dbReference>
<organism evidence="1 2">
    <name type="scientific">Chryseosolibacter histidini</name>
    <dbReference type="NCBI Taxonomy" id="2782349"/>
    <lineage>
        <taxon>Bacteria</taxon>
        <taxon>Pseudomonadati</taxon>
        <taxon>Bacteroidota</taxon>
        <taxon>Cytophagia</taxon>
        <taxon>Cytophagales</taxon>
        <taxon>Chryseotaleaceae</taxon>
        <taxon>Chryseosolibacter</taxon>
    </lineage>
</organism>
<keyword evidence="2" id="KW-1185">Reference proteome</keyword>
<accession>A0AAP2GKG4</accession>
<evidence type="ECO:0000313" key="1">
    <source>
        <dbReference type="EMBL" id="MBT1699009.1"/>
    </source>
</evidence>
<protein>
    <submittedName>
        <fullName evidence="1">Uncharacterized protein</fullName>
    </submittedName>
</protein>
<dbReference type="AlphaFoldDB" id="A0AAP2GKG4"/>
<comment type="caution">
    <text evidence="1">The sequence shown here is derived from an EMBL/GenBank/DDBJ whole genome shotgun (WGS) entry which is preliminary data.</text>
</comment>
<dbReference type="RefSeq" id="WP_254166289.1">
    <property type="nucleotide sequence ID" value="NZ_JAHESF010000020.1"/>
</dbReference>
<sequence length="208" mass="23281">MTYILLDLLIYIFILTSCSSSQESLEIELLNDSVSITTGDSEVALTLACRNGGTENLLLYGIMSNLRTNADIERLCNINRVGGGVGLMLLNQSMSPVHVIESIPDSIDYKQYDNKHFSQEMEKGKARFLAGTRILKASEVLNLEMIVNIRQFNLKPGRYYIQMVYYAGKGLKDNFVVGEEQIEKDMKLFDAVLYQGCAVSNKISITVN</sequence>
<evidence type="ECO:0000313" key="2">
    <source>
        <dbReference type="Proteomes" id="UP001319200"/>
    </source>
</evidence>
<name>A0AAP2GKG4_9BACT</name>
<proteinExistence type="predicted"/>
<reference evidence="1 2" key="1">
    <citation type="submission" date="2021-05" db="EMBL/GenBank/DDBJ databases">
        <title>A Polyphasic approach of four new species of the genus Ohtaekwangia: Ohtaekwangia histidinii sp. nov., Ohtaekwangia cretensis sp. nov., Ohtaekwangia indiensis sp. nov., Ohtaekwangia reichenbachii sp. nov. from diverse environment.</title>
        <authorList>
            <person name="Octaviana S."/>
        </authorList>
    </citation>
    <scope>NUCLEOTIDE SEQUENCE [LARGE SCALE GENOMIC DNA]</scope>
    <source>
        <strain evidence="1 2">PWU4</strain>
    </source>
</reference>
<gene>
    <name evidence="1" type="ORF">KK083_19095</name>
</gene>
<dbReference type="EMBL" id="JAHESF010000020">
    <property type="protein sequence ID" value="MBT1699009.1"/>
    <property type="molecule type" value="Genomic_DNA"/>
</dbReference>